<reference evidence="2" key="1">
    <citation type="submission" date="2022-11" db="UniProtKB">
        <authorList>
            <consortium name="WormBaseParasite"/>
        </authorList>
    </citation>
    <scope>IDENTIFICATION</scope>
</reference>
<evidence type="ECO:0000313" key="2">
    <source>
        <dbReference type="WBParaSite" id="ES5_v2.g21964.t1"/>
    </source>
</evidence>
<accession>A0AC34FWU6</accession>
<proteinExistence type="predicted"/>
<protein>
    <submittedName>
        <fullName evidence="2">Uncharacterized protein</fullName>
    </submittedName>
</protein>
<evidence type="ECO:0000313" key="1">
    <source>
        <dbReference type="Proteomes" id="UP000887579"/>
    </source>
</evidence>
<name>A0AC34FWU6_9BILA</name>
<dbReference type="WBParaSite" id="ES5_v2.g21964.t1">
    <property type="protein sequence ID" value="ES5_v2.g21964.t1"/>
    <property type="gene ID" value="ES5_v2.g21964"/>
</dbReference>
<sequence length="321" mass="37550">MVCLFCNSRGHQSNQCNLYETEEARKRTPNSNRFCFTCETESAVSHLPQDEKCKTNDSCIALNCFLPKLDQFLLPRFLDMCDMDEKYLIAVSFPTAFNVIPLKHIKIWDSLENYNKFGDMIAVVGSITLYQSNLEKDMKLYDSINAKTIFCFARILDISYSHLPAEIVLQLLSPYTKSLTMRNTVCEPNLSFSDIIKKSPNLEYIFIYDWTTNIIYEKTWAKDLLKYKIGKNLDYLGIKLDAFADMDIENLVKVIQTKCSKTAHINIWFNQHLTIAEEFNKIEEKLFKYFDYKKNEKSWLRISIDGIDYDKFFSLAKLKQP</sequence>
<dbReference type="Proteomes" id="UP000887579">
    <property type="component" value="Unplaced"/>
</dbReference>
<organism evidence="1 2">
    <name type="scientific">Panagrolaimus sp. ES5</name>
    <dbReference type="NCBI Taxonomy" id="591445"/>
    <lineage>
        <taxon>Eukaryota</taxon>
        <taxon>Metazoa</taxon>
        <taxon>Ecdysozoa</taxon>
        <taxon>Nematoda</taxon>
        <taxon>Chromadorea</taxon>
        <taxon>Rhabditida</taxon>
        <taxon>Tylenchina</taxon>
        <taxon>Panagrolaimomorpha</taxon>
        <taxon>Panagrolaimoidea</taxon>
        <taxon>Panagrolaimidae</taxon>
        <taxon>Panagrolaimus</taxon>
    </lineage>
</organism>